<comment type="caution">
    <text evidence="1">The sequence shown here is derived from an EMBL/GenBank/DDBJ whole genome shotgun (WGS) entry which is preliminary data.</text>
</comment>
<dbReference type="Proteomes" id="UP000796880">
    <property type="component" value="Unassembled WGS sequence"/>
</dbReference>
<proteinExistence type="predicted"/>
<evidence type="ECO:0000313" key="1">
    <source>
        <dbReference type="EMBL" id="KAF3449408.1"/>
    </source>
</evidence>
<reference evidence="1" key="1">
    <citation type="submission" date="2020-03" db="EMBL/GenBank/DDBJ databases">
        <title>A high-quality chromosome-level genome assembly of a woody plant with both climbing and erect habits, Rhamnella rubrinervis.</title>
        <authorList>
            <person name="Lu Z."/>
            <person name="Yang Y."/>
            <person name="Zhu X."/>
            <person name="Sun Y."/>
        </authorList>
    </citation>
    <scope>NUCLEOTIDE SEQUENCE</scope>
    <source>
        <strain evidence="1">BYM</strain>
        <tissue evidence="1">Leaf</tissue>
    </source>
</reference>
<organism evidence="1 2">
    <name type="scientific">Rhamnella rubrinervis</name>
    <dbReference type="NCBI Taxonomy" id="2594499"/>
    <lineage>
        <taxon>Eukaryota</taxon>
        <taxon>Viridiplantae</taxon>
        <taxon>Streptophyta</taxon>
        <taxon>Embryophyta</taxon>
        <taxon>Tracheophyta</taxon>
        <taxon>Spermatophyta</taxon>
        <taxon>Magnoliopsida</taxon>
        <taxon>eudicotyledons</taxon>
        <taxon>Gunneridae</taxon>
        <taxon>Pentapetalae</taxon>
        <taxon>rosids</taxon>
        <taxon>fabids</taxon>
        <taxon>Rosales</taxon>
        <taxon>Rhamnaceae</taxon>
        <taxon>rhamnoid group</taxon>
        <taxon>Rhamneae</taxon>
        <taxon>Rhamnella</taxon>
    </lineage>
</organism>
<dbReference type="EMBL" id="VOIH02000004">
    <property type="protein sequence ID" value="KAF3449408.1"/>
    <property type="molecule type" value="Genomic_DNA"/>
</dbReference>
<name>A0A8K0MKV1_9ROSA</name>
<accession>A0A8K0MKV1</accession>
<protein>
    <submittedName>
        <fullName evidence="1">Uncharacterized protein</fullName>
    </submittedName>
</protein>
<dbReference type="OrthoDB" id="542365at2759"/>
<dbReference type="AlphaFoldDB" id="A0A8K0MKV1"/>
<keyword evidence="2" id="KW-1185">Reference proteome</keyword>
<gene>
    <name evidence="1" type="ORF">FNV43_RR10136</name>
</gene>
<sequence>MAADLVFLKDEKLRILAELIYKQEVLNIQSLILGAELKTKFQNDSVRSPIAVTIHAYTESCINNALQIFQNYTVRKDYLEKIHEHVQHLITSLEQLDTQNAADVAALATQVEDCNKAIVTNAVKYRSPASQEFSRLLKAQNITFENLVQTYQTKLSITGQFKDLDDVQKPEVKITTH</sequence>
<evidence type="ECO:0000313" key="2">
    <source>
        <dbReference type="Proteomes" id="UP000796880"/>
    </source>
</evidence>